<proteinExistence type="inferred from homology"/>
<evidence type="ECO:0000256" key="5">
    <source>
        <dbReference type="ARBA" id="ARBA00032829"/>
    </source>
</evidence>
<comment type="similarity">
    <text evidence="1">Belongs to the peptidase S9C family.</text>
</comment>
<dbReference type="GO" id="GO:0004252">
    <property type="term" value="F:serine-type endopeptidase activity"/>
    <property type="evidence" value="ECO:0007669"/>
    <property type="project" value="TreeGrafter"/>
</dbReference>
<dbReference type="AlphaFoldDB" id="A0A2U1J647"/>
<dbReference type="Gene3D" id="3.40.50.1820">
    <property type="entry name" value="alpha/beta hydrolase"/>
    <property type="match status" value="1"/>
</dbReference>
<dbReference type="InterPro" id="IPR029058">
    <property type="entry name" value="AB_hydrolase_fold"/>
</dbReference>
<dbReference type="InterPro" id="IPR011042">
    <property type="entry name" value="6-blade_b-propeller_TolB-like"/>
</dbReference>
<evidence type="ECO:0000313" key="7">
    <source>
        <dbReference type="EMBL" id="PWA00534.1"/>
    </source>
</evidence>
<evidence type="ECO:0000256" key="3">
    <source>
        <dbReference type="ARBA" id="ARBA00022729"/>
    </source>
</evidence>
<reference evidence="7 8" key="1">
    <citation type="journal article" date="2018" name="MBio">
        <title>Comparative Genomics Reveals the Core Gene Toolbox for the Fungus-Insect Symbiosis.</title>
        <authorList>
            <person name="Wang Y."/>
            <person name="Stata M."/>
            <person name="Wang W."/>
            <person name="Stajich J.E."/>
            <person name="White M.M."/>
            <person name="Moncalvo J.M."/>
        </authorList>
    </citation>
    <scope>NUCLEOTIDE SEQUENCE [LARGE SCALE GENOMIC DNA]</scope>
    <source>
        <strain evidence="7 8">AUS-126-30</strain>
    </source>
</reference>
<dbReference type="FunFam" id="3.40.50.1820:FF:000028">
    <property type="entry name" value="S9 family peptidase"/>
    <property type="match status" value="1"/>
</dbReference>
<dbReference type="SUPFAM" id="SSF53474">
    <property type="entry name" value="alpha/beta-Hydrolases"/>
    <property type="match status" value="1"/>
</dbReference>
<gene>
    <name evidence="7" type="ORF">BB558_003434</name>
</gene>
<keyword evidence="4" id="KW-0378">Hydrolase</keyword>
<accession>A0A2U1J647</accession>
<dbReference type="InterPro" id="IPR001375">
    <property type="entry name" value="Peptidase_S9_cat"/>
</dbReference>
<sequence>MKFQGLYSLIFFGGFSLADFAKPKLTSFPDWTKTERFTPDDLIQLKSLTNPIISPDKSRLVYSQSTYNKTLDQSGRNLRLVDIKKGFESVTDLTPFSFNQSDSSQTWINNDLVAFTAIRKSPAQNLFTVSTADGSVRQVTNYTNSINRVIYNPIANKIAFISSVYKGMNIDESTKESERLSQTPYSGVVYDKLFIRHYNTWITNKRIQLFTVDTNIVGGVLTVSGTPINIVEKYAGEWGLEPTSYSFSPDGKNILFVAKIEGREESWQTKAGIFTVPADGSTVPVMLNSDFDGAASSPVYSPNGKYIAWLQMATRGYESDQNQIILYDIATQKIKRLVSNWNRSPSSVKFSQDSLKLFMTVPYEVDEALFSLYIDDESLIRITKNGTVHTYEELTPNKLIVTMSTFVYPPKVFMIDADSNQIPTQITSENDKNLSNLWLSDIDTFWFDGALDEKVQGMVLYPYGFDPSKKYPIAFIVHGGPQNSWRNQWSIVWNPNTFTNQGYVVVIINFHGGDAYGQKFTDSIKRNWGTYPYEDLMKGLDYFLGNTTYTDSDNVVALGASYGGYMMNWINGHTNRFKALVNHDGVFSLVSMGYGTEELWFNEHDIGIPWVSTDRASMEAHNPERYVANWKTPTLVIHSDNDYRVPLTEGISTFTALQRRGIPSRFLYFPDESHVISKPANLLKWYSEVLKWIGFYTNTTVWQM</sequence>
<evidence type="ECO:0000256" key="1">
    <source>
        <dbReference type="ARBA" id="ARBA00010040"/>
    </source>
</evidence>
<dbReference type="Pfam" id="PF00326">
    <property type="entry name" value="Peptidase_S9"/>
    <property type="match status" value="1"/>
</dbReference>
<dbReference type="PANTHER" id="PTHR42776">
    <property type="entry name" value="SERINE PEPTIDASE S9 FAMILY MEMBER"/>
    <property type="match status" value="1"/>
</dbReference>
<feature type="domain" description="Peptidase S9 prolyl oligopeptidase catalytic" evidence="6">
    <location>
        <begin position="489"/>
        <end position="696"/>
    </location>
</feature>
<comment type="caution">
    <text evidence="7">The sequence shown here is derived from an EMBL/GenBank/DDBJ whole genome shotgun (WGS) entry which is preliminary data.</text>
</comment>
<keyword evidence="2" id="KW-0645">Protease</keyword>
<name>A0A2U1J647_SMIAN</name>
<evidence type="ECO:0000313" key="8">
    <source>
        <dbReference type="Proteomes" id="UP000245591"/>
    </source>
</evidence>
<evidence type="ECO:0000259" key="6">
    <source>
        <dbReference type="Pfam" id="PF00326"/>
    </source>
</evidence>
<dbReference type="Gene3D" id="2.120.10.30">
    <property type="entry name" value="TolB, C-terminal domain"/>
    <property type="match status" value="2"/>
</dbReference>
<organism evidence="7 8">
    <name type="scientific">Smittium angustum</name>
    <dbReference type="NCBI Taxonomy" id="133377"/>
    <lineage>
        <taxon>Eukaryota</taxon>
        <taxon>Fungi</taxon>
        <taxon>Fungi incertae sedis</taxon>
        <taxon>Zoopagomycota</taxon>
        <taxon>Kickxellomycotina</taxon>
        <taxon>Harpellomycetes</taxon>
        <taxon>Harpellales</taxon>
        <taxon>Legeriomycetaceae</taxon>
        <taxon>Smittium</taxon>
    </lineage>
</organism>
<dbReference type="EMBL" id="MBFU01000331">
    <property type="protein sequence ID" value="PWA00534.1"/>
    <property type="molecule type" value="Genomic_DNA"/>
</dbReference>
<dbReference type="Proteomes" id="UP000245591">
    <property type="component" value="Unassembled WGS sequence"/>
</dbReference>
<evidence type="ECO:0000256" key="4">
    <source>
        <dbReference type="ARBA" id="ARBA00022801"/>
    </source>
</evidence>
<protein>
    <recommendedName>
        <fullName evidence="5">Dipeptidyl-peptidase V</fullName>
    </recommendedName>
</protein>
<dbReference type="PANTHER" id="PTHR42776:SF13">
    <property type="entry name" value="DIPEPTIDYL-PEPTIDASE 5"/>
    <property type="match status" value="1"/>
</dbReference>
<evidence type="ECO:0000256" key="2">
    <source>
        <dbReference type="ARBA" id="ARBA00022670"/>
    </source>
</evidence>
<keyword evidence="8" id="KW-1185">Reference proteome</keyword>
<dbReference type="SUPFAM" id="SSF82171">
    <property type="entry name" value="DPP6 N-terminal domain-like"/>
    <property type="match status" value="1"/>
</dbReference>
<dbReference type="GO" id="GO:0006508">
    <property type="term" value="P:proteolysis"/>
    <property type="evidence" value="ECO:0007669"/>
    <property type="project" value="UniProtKB-KW"/>
</dbReference>
<keyword evidence="3" id="KW-0732">Signal</keyword>